<dbReference type="AlphaFoldDB" id="A0A291QX60"/>
<evidence type="ECO:0000313" key="1">
    <source>
        <dbReference type="EMBL" id="ATL48517.1"/>
    </source>
</evidence>
<name>A0A291QX60_9BACT</name>
<dbReference type="OrthoDB" id="669756at2"/>
<accession>A0A291QX60</accession>
<dbReference type="InterPro" id="IPR032710">
    <property type="entry name" value="NTF2-like_dom_sf"/>
</dbReference>
<dbReference type="EMBL" id="CP023777">
    <property type="protein sequence ID" value="ATL48517.1"/>
    <property type="molecule type" value="Genomic_DNA"/>
</dbReference>
<protein>
    <submittedName>
        <fullName evidence="1">Uncharacterized protein</fullName>
    </submittedName>
</protein>
<dbReference type="SUPFAM" id="SSF54427">
    <property type="entry name" value="NTF2-like"/>
    <property type="match status" value="1"/>
</dbReference>
<dbReference type="KEGG" id="cbae:COR50_15855"/>
<keyword evidence="2" id="KW-1185">Reference proteome</keyword>
<gene>
    <name evidence="1" type="ORF">COR50_15855</name>
</gene>
<sequence length="174" mass="19519">MSFYRRIVTVACISTVVFLSGCNKHPEPNEVTLSFMHAIQNSNFDAAKDYATKESAQVIDLYAIFDQRRKEGEREKIKNAQINVVNVQVNETNDHASVTVLNSSVGKEETLQLVKENGQWKISLTLESIIPNFVQESNTPMSDSAMMMDSTMMMMDSIPMPPMMDSTDTVDAIQ</sequence>
<dbReference type="Proteomes" id="UP000220133">
    <property type="component" value="Chromosome"/>
</dbReference>
<evidence type="ECO:0000313" key="2">
    <source>
        <dbReference type="Proteomes" id="UP000220133"/>
    </source>
</evidence>
<dbReference type="PROSITE" id="PS51257">
    <property type="entry name" value="PROKAR_LIPOPROTEIN"/>
    <property type="match status" value="1"/>
</dbReference>
<dbReference type="Gene3D" id="3.10.450.50">
    <property type="match status" value="1"/>
</dbReference>
<proteinExistence type="predicted"/>
<reference evidence="1 2" key="1">
    <citation type="submission" date="2017-10" db="EMBL/GenBank/DDBJ databases">
        <title>Paenichitinophaga pekingensis gen. nov., sp. nov., isolated from activated sludge.</title>
        <authorList>
            <person name="Jin D."/>
            <person name="Kong X."/>
            <person name="Deng Y."/>
            <person name="Bai Z."/>
        </authorList>
    </citation>
    <scope>NUCLEOTIDE SEQUENCE [LARGE SCALE GENOMIC DNA]</scope>
    <source>
        <strain evidence="1 2">13</strain>
    </source>
</reference>
<organism evidence="1 2">
    <name type="scientific">Chitinophaga caeni</name>
    <dbReference type="NCBI Taxonomy" id="2029983"/>
    <lineage>
        <taxon>Bacteria</taxon>
        <taxon>Pseudomonadati</taxon>
        <taxon>Bacteroidota</taxon>
        <taxon>Chitinophagia</taxon>
        <taxon>Chitinophagales</taxon>
        <taxon>Chitinophagaceae</taxon>
        <taxon>Chitinophaga</taxon>
    </lineage>
</organism>